<dbReference type="SUPFAM" id="SSF53474">
    <property type="entry name" value="alpha/beta-Hydrolases"/>
    <property type="match status" value="1"/>
</dbReference>
<keyword evidence="6" id="KW-1185">Reference proteome</keyword>
<keyword evidence="2 3" id="KW-0378">Hydrolase</keyword>
<dbReference type="InterPro" id="IPR019826">
    <property type="entry name" value="Carboxylesterase_B_AS"/>
</dbReference>
<name>A0AA40EWY1_9PEZI</name>
<organism evidence="5 6">
    <name type="scientific">Schizothecium vesticola</name>
    <dbReference type="NCBI Taxonomy" id="314040"/>
    <lineage>
        <taxon>Eukaryota</taxon>
        <taxon>Fungi</taxon>
        <taxon>Dikarya</taxon>
        <taxon>Ascomycota</taxon>
        <taxon>Pezizomycotina</taxon>
        <taxon>Sordariomycetes</taxon>
        <taxon>Sordariomycetidae</taxon>
        <taxon>Sordariales</taxon>
        <taxon>Schizotheciaceae</taxon>
        <taxon>Schizothecium</taxon>
    </lineage>
</organism>
<feature type="domain" description="Carboxylesterase type B" evidence="4">
    <location>
        <begin position="137"/>
        <end position="480"/>
    </location>
</feature>
<dbReference type="GO" id="GO:0016787">
    <property type="term" value="F:hydrolase activity"/>
    <property type="evidence" value="ECO:0007669"/>
    <property type="project" value="UniProtKB-KW"/>
</dbReference>
<dbReference type="Gene3D" id="3.40.50.1820">
    <property type="entry name" value="alpha/beta hydrolase"/>
    <property type="match status" value="1"/>
</dbReference>
<dbReference type="Pfam" id="PF00135">
    <property type="entry name" value="COesterase"/>
    <property type="match status" value="1"/>
</dbReference>
<reference evidence="5" key="1">
    <citation type="submission" date="2023-06" db="EMBL/GenBank/DDBJ databases">
        <title>Genome-scale phylogeny and comparative genomics of the fungal order Sordariales.</title>
        <authorList>
            <consortium name="Lawrence Berkeley National Laboratory"/>
            <person name="Hensen N."/>
            <person name="Bonometti L."/>
            <person name="Westerberg I."/>
            <person name="Brannstrom I.O."/>
            <person name="Guillou S."/>
            <person name="Cros-Aarteil S."/>
            <person name="Calhoun S."/>
            <person name="Haridas S."/>
            <person name="Kuo A."/>
            <person name="Mondo S."/>
            <person name="Pangilinan J."/>
            <person name="Riley R."/>
            <person name="LaButti K."/>
            <person name="Andreopoulos B."/>
            <person name="Lipzen A."/>
            <person name="Chen C."/>
            <person name="Yanf M."/>
            <person name="Daum C."/>
            <person name="Ng V."/>
            <person name="Clum A."/>
            <person name="Steindorff A."/>
            <person name="Ohm R."/>
            <person name="Martin F."/>
            <person name="Silar P."/>
            <person name="Natvig D."/>
            <person name="Lalanne C."/>
            <person name="Gautier V."/>
            <person name="Ament-velasquez S.L."/>
            <person name="Kruys A."/>
            <person name="Hutchinson M.I."/>
            <person name="Powell A.J."/>
            <person name="Barry K."/>
            <person name="Miller A.N."/>
            <person name="Grigoriev I.V."/>
            <person name="Debuchy R."/>
            <person name="Gladieux P."/>
            <person name="Thoren M.H."/>
            <person name="Johannesson H."/>
        </authorList>
    </citation>
    <scope>NUCLEOTIDE SEQUENCE</scope>
    <source>
        <strain evidence="5">SMH3187-1</strain>
    </source>
</reference>
<feature type="signal peptide" evidence="3">
    <location>
        <begin position="1"/>
        <end position="23"/>
    </location>
</feature>
<dbReference type="AlphaFoldDB" id="A0AA40EWY1"/>
<sequence length="651" mass="69121">MKPTLQVPAILLVAAFGTHSVLADTAIISTMCDSWLNSQYRSVMQWVDPFGNYGTFEANDGCYNDPGPPSMERICFDWKYRHGHFVFKGQPKRCLAELWTRNVWGNQVIAQWEEVKSGTSAQTLPVIDLGTSVHRALDETGGYYSFKNIPYAEPPVGPLRFRHPLPLLSINRTINDGNAPRSCFQQGSPWFQYSVPLVIQRLIEGGVVLPPPGPPTPPPAGQSEDCLVLDVTVPKSTFAAAAAGTLPAPLPVIVWIHGGGFIEGSKDSPSPSGLLAAAGSPGLIHVAINYRLGLFGFPPRAPSDPSVAPNAGLHDQRLALAWVRRTIRRFGGDPHRVTLLGESAGAGAIAAHLVAYGGTPHSPSPALFHRAILQSPYLAPAAPAATYARVLAAGNLTSYAHARTLPSSQLAALNAAMINAGPFSSTVFAPSVDGPGGFLPSHPMKLFREGRVDKSVDVIVAHNADEGLLFTDPRIADEAEFKAYLAGWVPAALVGELAGAVYPADFSGAQGYTNQVDRTRTAVGEGFIDCVAYAVARGYGNKTRGYLFGKWPGIHAQDLDYTFYSGQATGAFGLPVDGAVAARVQGWVVDWVVKGDGPGSRARELPVYGPGASVVNVTGSGYPVVRDPAANKSADVKDTMTLKDNHPHIAA</sequence>
<gene>
    <name evidence="5" type="ORF">B0T18DRAFT_391377</name>
</gene>
<comment type="similarity">
    <text evidence="1 3">Belongs to the type-B carboxylesterase/lipase family.</text>
</comment>
<dbReference type="EMBL" id="JAUKUD010000004">
    <property type="protein sequence ID" value="KAK0747041.1"/>
    <property type="molecule type" value="Genomic_DNA"/>
</dbReference>
<dbReference type="EC" id="3.1.1.-" evidence="3"/>
<evidence type="ECO:0000256" key="3">
    <source>
        <dbReference type="RuleBase" id="RU361235"/>
    </source>
</evidence>
<keyword evidence="3" id="KW-0732">Signal</keyword>
<dbReference type="PANTHER" id="PTHR11559">
    <property type="entry name" value="CARBOXYLESTERASE"/>
    <property type="match status" value="1"/>
</dbReference>
<feature type="chain" id="PRO_5041480593" description="Carboxylic ester hydrolase" evidence="3">
    <location>
        <begin position="24"/>
        <end position="651"/>
    </location>
</feature>
<evidence type="ECO:0000259" key="4">
    <source>
        <dbReference type="Pfam" id="PF00135"/>
    </source>
</evidence>
<protein>
    <recommendedName>
        <fullName evidence="3">Carboxylic ester hydrolase</fullName>
        <ecNumber evidence="3">3.1.1.-</ecNumber>
    </recommendedName>
</protein>
<dbReference type="PROSITE" id="PS00122">
    <property type="entry name" value="CARBOXYLESTERASE_B_1"/>
    <property type="match status" value="1"/>
</dbReference>
<dbReference type="Proteomes" id="UP001172155">
    <property type="component" value="Unassembled WGS sequence"/>
</dbReference>
<evidence type="ECO:0000256" key="2">
    <source>
        <dbReference type="ARBA" id="ARBA00022801"/>
    </source>
</evidence>
<comment type="caution">
    <text evidence="5">The sequence shown here is derived from an EMBL/GenBank/DDBJ whole genome shotgun (WGS) entry which is preliminary data.</text>
</comment>
<accession>A0AA40EWY1</accession>
<evidence type="ECO:0000313" key="5">
    <source>
        <dbReference type="EMBL" id="KAK0747041.1"/>
    </source>
</evidence>
<dbReference type="InterPro" id="IPR002018">
    <property type="entry name" value="CarbesteraseB"/>
</dbReference>
<proteinExistence type="inferred from homology"/>
<evidence type="ECO:0000256" key="1">
    <source>
        <dbReference type="ARBA" id="ARBA00005964"/>
    </source>
</evidence>
<evidence type="ECO:0000313" key="6">
    <source>
        <dbReference type="Proteomes" id="UP001172155"/>
    </source>
</evidence>
<dbReference type="InterPro" id="IPR050309">
    <property type="entry name" value="Type-B_Carboxylest/Lipase"/>
</dbReference>
<dbReference type="InterPro" id="IPR029058">
    <property type="entry name" value="AB_hydrolase_fold"/>
</dbReference>